<dbReference type="EMBL" id="OA565256">
    <property type="protein sequence ID" value="CAD7196622.1"/>
    <property type="molecule type" value="Genomic_DNA"/>
</dbReference>
<reference evidence="2" key="1">
    <citation type="submission" date="2020-11" db="EMBL/GenBank/DDBJ databases">
        <authorList>
            <person name="Tran Van P."/>
        </authorList>
    </citation>
    <scope>NUCLEOTIDE SEQUENCE</scope>
</reference>
<dbReference type="AlphaFoldDB" id="A0A7R8Z596"/>
<name>A0A7R8Z596_TIMDO</name>
<sequence length="132" mass="14680">MLWSANLPGTTLSPELYRDLLSAAATLTGSGGRRHAASGSPATKHRDPTKRRGLQLLHCPCTGYNPHGKPPRPKTQWYVKSWREEWLKASVATKGRGVSLRRVVTTLMSLGVIPDEGQKMYHSDIGSFLWRQ</sequence>
<organism evidence="2">
    <name type="scientific">Timema douglasi</name>
    <name type="common">Walking stick</name>
    <dbReference type="NCBI Taxonomy" id="61478"/>
    <lineage>
        <taxon>Eukaryota</taxon>
        <taxon>Metazoa</taxon>
        <taxon>Ecdysozoa</taxon>
        <taxon>Arthropoda</taxon>
        <taxon>Hexapoda</taxon>
        <taxon>Insecta</taxon>
        <taxon>Pterygota</taxon>
        <taxon>Neoptera</taxon>
        <taxon>Polyneoptera</taxon>
        <taxon>Phasmatodea</taxon>
        <taxon>Timematodea</taxon>
        <taxon>Timematoidea</taxon>
        <taxon>Timematidae</taxon>
        <taxon>Timema</taxon>
    </lineage>
</organism>
<protein>
    <submittedName>
        <fullName evidence="2">Uncharacterized protein</fullName>
    </submittedName>
</protein>
<accession>A0A7R8Z596</accession>
<gene>
    <name evidence="2" type="ORF">TDIB3V08_LOCUS2962</name>
</gene>
<evidence type="ECO:0000256" key="1">
    <source>
        <dbReference type="SAM" id="MobiDB-lite"/>
    </source>
</evidence>
<proteinExistence type="predicted"/>
<feature type="region of interest" description="Disordered" evidence="1">
    <location>
        <begin position="28"/>
        <end position="50"/>
    </location>
</feature>
<evidence type="ECO:0000313" key="2">
    <source>
        <dbReference type="EMBL" id="CAD7196622.1"/>
    </source>
</evidence>